<sequence length="477" mass="51980">MPLITSSRSPGRLKPKSLKLLKRRRLEESPRERLESRGAVNTAPSLSRLNEQHAVAGETAPAPNAASLGAEQPFKRFLPRIRARESSRFEGVEVPLQPIEGELVRVASGYLLIGDGVVRVYAEQEGPWGPLQPLIDYPGTQEVFVSEADGVISITAGIAGRRYEVELPRELVVERLAQRIAIAAGIPLSERNPQDSGEYHGWRVNIAMPQLAGGWQISATRVVKVEPFRGEPLLLARLVTLAAAPNSIVFVGPPGAGKTTALIGVLNTLLELWPKLRVSIVEEEPEVAVQVRGPSMTRYFSFGGRTVTDNIRATRRYDRPDLLVVGELRGEEVPSWFEAAGAGIPVLTTAHSVGLKDAVKRLNTLIQAAGLRASVLDAVRVWVVCGKTMSSSGIERGVKAVYIVTGEGFQPVYRAGRYLPEEGFSCLLPPELQLALDSSEAPKIYEKVKERLGATGEALFEAMEPLPFEEVLRGEEL</sequence>
<proteinExistence type="inferred from homology"/>
<reference evidence="4" key="1">
    <citation type="journal article" date="2020" name="mSystems">
        <title>Genome- and Community-Level Interaction Insights into Carbon Utilization and Element Cycling Functions of Hydrothermarchaeota in Hydrothermal Sediment.</title>
        <authorList>
            <person name="Zhou Z."/>
            <person name="Liu Y."/>
            <person name="Xu W."/>
            <person name="Pan J."/>
            <person name="Luo Z.H."/>
            <person name="Li M."/>
        </authorList>
    </citation>
    <scope>NUCLEOTIDE SEQUENCE [LARGE SCALE GENOMIC DNA]</scope>
    <source>
        <strain evidence="4">SpSt-735</strain>
    </source>
</reference>
<dbReference type="SUPFAM" id="SSF52540">
    <property type="entry name" value="P-loop containing nucleoside triphosphate hydrolases"/>
    <property type="match status" value="1"/>
</dbReference>
<dbReference type="PANTHER" id="PTHR30486:SF6">
    <property type="entry name" value="TYPE IV PILUS RETRACTATION ATPASE PILT"/>
    <property type="match status" value="1"/>
</dbReference>
<gene>
    <name evidence="4" type="ORF">ENV17_08030</name>
</gene>
<evidence type="ECO:0000259" key="3">
    <source>
        <dbReference type="Pfam" id="PF00437"/>
    </source>
</evidence>
<feature type="region of interest" description="Disordered" evidence="2">
    <location>
        <begin position="1"/>
        <end position="68"/>
    </location>
</feature>
<dbReference type="InterPro" id="IPR001482">
    <property type="entry name" value="T2SS/T4SS_dom"/>
</dbReference>
<dbReference type="Gene3D" id="3.30.450.370">
    <property type="match status" value="1"/>
</dbReference>
<accession>A0A7C4BC65</accession>
<comment type="caution">
    <text evidence="4">The sequence shown here is derived from an EMBL/GenBank/DDBJ whole genome shotgun (WGS) entry which is preliminary data.</text>
</comment>
<name>A0A7C4BC65_THEPE</name>
<feature type="compositionally biased region" description="Basic and acidic residues" evidence="2">
    <location>
        <begin position="25"/>
        <end position="36"/>
    </location>
</feature>
<evidence type="ECO:0000256" key="1">
    <source>
        <dbReference type="ARBA" id="ARBA00006611"/>
    </source>
</evidence>
<evidence type="ECO:0000256" key="2">
    <source>
        <dbReference type="SAM" id="MobiDB-lite"/>
    </source>
</evidence>
<dbReference type="InterPro" id="IPR050921">
    <property type="entry name" value="T4SS_GSP_E_ATPase"/>
</dbReference>
<feature type="domain" description="Bacterial type II secretion system protein E" evidence="3">
    <location>
        <begin position="241"/>
        <end position="379"/>
    </location>
</feature>
<comment type="similarity">
    <text evidence="1">Belongs to the GSP E family.</text>
</comment>
<dbReference type="AlphaFoldDB" id="A0A7C4BC65"/>
<dbReference type="PANTHER" id="PTHR30486">
    <property type="entry name" value="TWITCHING MOTILITY PROTEIN PILT"/>
    <property type="match status" value="1"/>
</dbReference>
<evidence type="ECO:0000313" key="4">
    <source>
        <dbReference type="EMBL" id="HGI44314.1"/>
    </source>
</evidence>
<dbReference type="GO" id="GO:0016887">
    <property type="term" value="F:ATP hydrolysis activity"/>
    <property type="evidence" value="ECO:0007669"/>
    <property type="project" value="InterPro"/>
</dbReference>
<dbReference type="InterPro" id="IPR027417">
    <property type="entry name" value="P-loop_NTPase"/>
</dbReference>
<protein>
    <recommendedName>
        <fullName evidence="3">Bacterial type II secretion system protein E domain-containing protein</fullName>
    </recommendedName>
</protein>
<feature type="compositionally biased region" description="Basic residues" evidence="2">
    <location>
        <begin position="11"/>
        <end position="24"/>
    </location>
</feature>
<dbReference type="Gene3D" id="3.40.50.300">
    <property type="entry name" value="P-loop containing nucleotide triphosphate hydrolases"/>
    <property type="match status" value="1"/>
</dbReference>
<dbReference type="EMBL" id="DTFI01000232">
    <property type="protein sequence ID" value="HGI44314.1"/>
    <property type="molecule type" value="Genomic_DNA"/>
</dbReference>
<organism evidence="4">
    <name type="scientific">Thermofilum pendens</name>
    <dbReference type="NCBI Taxonomy" id="2269"/>
    <lineage>
        <taxon>Archaea</taxon>
        <taxon>Thermoproteota</taxon>
        <taxon>Thermoprotei</taxon>
        <taxon>Thermofilales</taxon>
        <taxon>Thermofilaceae</taxon>
        <taxon>Thermofilum</taxon>
    </lineage>
</organism>
<dbReference type="Pfam" id="PF00437">
    <property type="entry name" value="T2SSE"/>
    <property type="match status" value="1"/>
</dbReference>